<dbReference type="InterPro" id="IPR041049">
    <property type="entry name" value="DUF5615"/>
</dbReference>
<dbReference type="EMBL" id="SJPG01000001">
    <property type="protein sequence ID" value="TWT62924.1"/>
    <property type="molecule type" value="Genomic_DNA"/>
</dbReference>
<gene>
    <name evidence="2" type="ORF">Pan54_36750</name>
</gene>
<accession>A0A5C5XJC5</accession>
<feature type="domain" description="DUF5615" evidence="1">
    <location>
        <begin position="1"/>
        <end position="106"/>
    </location>
</feature>
<sequence>MKWLVDAQLPKRLSERLNELGQDSIHTLELPEANRTTDDQISQIADGQNRAVVSKDSDFLDSHLVTGSPKQFLWVKTGNLSNNALLTLFENKLIELESAFQQVDCVELTQADLILHQ</sequence>
<evidence type="ECO:0000259" key="1">
    <source>
        <dbReference type="Pfam" id="PF18480"/>
    </source>
</evidence>
<evidence type="ECO:0000313" key="3">
    <source>
        <dbReference type="Proteomes" id="UP000316095"/>
    </source>
</evidence>
<organism evidence="2 3">
    <name type="scientific">Rubinisphaera italica</name>
    <dbReference type="NCBI Taxonomy" id="2527969"/>
    <lineage>
        <taxon>Bacteria</taxon>
        <taxon>Pseudomonadati</taxon>
        <taxon>Planctomycetota</taxon>
        <taxon>Planctomycetia</taxon>
        <taxon>Planctomycetales</taxon>
        <taxon>Planctomycetaceae</taxon>
        <taxon>Rubinisphaera</taxon>
    </lineage>
</organism>
<evidence type="ECO:0000313" key="2">
    <source>
        <dbReference type="EMBL" id="TWT62924.1"/>
    </source>
</evidence>
<dbReference type="RefSeq" id="WP_146504727.1">
    <property type="nucleotide sequence ID" value="NZ_SJPG01000001.1"/>
</dbReference>
<name>A0A5C5XJC5_9PLAN</name>
<proteinExistence type="predicted"/>
<dbReference type="Pfam" id="PF18480">
    <property type="entry name" value="DUF5615"/>
    <property type="match status" value="1"/>
</dbReference>
<dbReference type="Proteomes" id="UP000316095">
    <property type="component" value="Unassembled WGS sequence"/>
</dbReference>
<dbReference type="AlphaFoldDB" id="A0A5C5XJC5"/>
<protein>
    <recommendedName>
        <fullName evidence="1">DUF5615 domain-containing protein</fullName>
    </recommendedName>
</protein>
<dbReference type="OrthoDB" id="334367at2"/>
<comment type="caution">
    <text evidence="2">The sequence shown here is derived from an EMBL/GenBank/DDBJ whole genome shotgun (WGS) entry which is preliminary data.</text>
</comment>
<keyword evidence="3" id="KW-1185">Reference proteome</keyword>
<reference evidence="2 3" key="1">
    <citation type="submission" date="2019-02" db="EMBL/GenBank/DDBJ databases">
        <title>Deep-cultivation of Planctomycetes and their phenomic and genomic characterization uncovers novel biology.</title>
        <authorList>
            <person name="Wiegand S."/>
            <person name="Jogler M."/>
            <person name="Boedeker C."/>
            <person name="Pinto D."/>
            <person name="Vollmers J."/>
            <person name="Rivas-Marin E."/>
            <person name="Kohn T."/>
            <person name="Peeters S.H."/>
            <person name="Heuer A."/>
            <person name="Rast P."/>
            <person name="Oberbeckmann S."/>
            <person name="Bunk B."/>
            <person name="Jeske O."/>
            <person name="Meyerdierks A."/>
            <person name="Storesund J.E."/>
            <person name="Kallscheuer N."/>
            <person name="Luecker S."/>
            <person name="Lage O.M."/>
            <person name="Pohl T."/>
            <person name="Merkel B.J."/>
            <person name="Hornburger P."/>
            <person name="Mueller R.-W."/>
            <person name="Bruemmer F."/>
            <person name="Labrenz M."/>
            <person name="Spormann A.M."/>
            <person name="Op Den Camp H."/>
            <person name="Overmann J."/>
            <person name="Amann R."/>
            <person name="Jetten M.S.M."/>
            <person name="Mascher T."/>
            <person name="Medema M.H."/>
            <person name="Devos D.P."/>
            <person name="Kaster A.-K."/>
            <person name="Ovreas L."/>
            <person name="Rohde M."/>
            <person name="Galperin M.Y."/>
            <person name="Jogler C."/>
        </authorList>
    </citation>
    <scope>NUCLEOTIDE SEQUENCE [LARGE SCALE GENOMIC DNA]</scope>
    <source>
        <strain evidence="2 3">Pan54</strain>
    </source>
</reference>